<evidence type="ECO:0000313" key="3">
    <source>
        <dbReference type="Proteomes" id="UP000233551"/>
    </source>
</evidence>
<protein>
    <submittedName>
        <fullName evidence="2">Uncharacterized protein</fullName>
    </submittedName>
</protein>
<name>A0A2I0KP14_PUNGR</name>
<accession>A0A2I0KP14</accession>
<evidence type="ECO:0000313" key="2">
    <source>
        <dbReference type="EMBL" id="PKI70231.1"/>
    </source>
</evidence>
<dbReference type="Proteomes" id="UP000233551">
    <property type="component" value="Unassembled WGS sequence"/>
</dbReference>
<sequence length="110" mass="11656">MHARKIGSSIVSLGSSPSPNSEARVPRLESPHDHRSSGTSPARTSKSPPPPVVVRLRQRATAQPSFPEAQPVVSSRPAHVRALSRPARAGPAVQPSAQPPSPRSCLMDMM</sequence>
<feature type="region of interest" description="Disordered" evidence="1">
    <location>
        <begin position="1"/>
        <end position="110"/>
    </location>
</feature>
<keyword evidence="3" id="KW-1185">Reference proteome</keyword>
<feature type="compositionally biased region" description="Polar residues" evidence="1">
    <location>
        <begin position="37"/>
        <end position="46"/>
    </location>
</feature>
<reference evidence="2 3" key="1">
    <citation type="submission" date="2017-11" db="EMBL/GenBank/DDBJ databases">
        <title>De-novo sequencing of pomegranate (Punica granatum L.) genome.</title>
        <authorList>
            <person name="Akparov Z."/>
            <person name="Amiraslanov A."/>
            <person name="Hajiyeva S."/>
            <person name="Abbasov M."/>
            <person name="Kaur K."/>
            <person name="Hamwieh A."/>
            <person name="Solovyev V."/>
            <person name="Salamov A."/>
            <person name="Braich B."/>
            <person name="Kosarev P."/>
            <person name="Mahmoud A."/>
            <person name="Hajiyev E."/>
            <person name="Babayeva S."/>
            <person name="Izzatullayeva V."/>
            <person name="Mammadov A."/>
            <person name="Mammadov A."/>
            <person name="Sharifova S."/>
            <person name="Ojaghi J."/>
            <person name="Eynullazada K."/>
            <person name="Bayramov B."/>
            <person name="Abdulazimova A."/>
            <person name="Shahmuradov I."/>
        </authorList>
    </citation>
    <scope>NUCLEOTIDE SEQUENCE [LARGE SCALE GENOMIC DNA]</scope>
    <source>
        <strain evidence="3">cv. AG2017</strain>
        <tissue evidence="2">Leaf</tissue>
    </source>
</reference>
<feature type="compositionally biased region" description="Low complexity" evidence="1">
    <location>
        <begin position="1"/>
        <end position="21"/>
    </location>
</feature>
<gene>
    <name evidence="2" type="ORF">CRG98_009363</name>
</gene>
<feature type="compositionally biased region" description="Basic and acidic residues" evidence="1">
    <location>
        <begin position="24"/>
        <end position="36"/>
    </location>
</feature>
<proteinExistence type="predicted"/>
<comment type="caution">
    <text evidence="2">The sequence shown here is derived from an EMBL/GenBank/DDBJ whole genome shotgun (WGS) entry which is preliminary data.</text>
</comment>
<dbReference type="AlphaFoldDB" id="A0A2I0KP14"/>
<organism evidence="2 3">
    <name type="scientific">Punica granatum</name>
    <name type="common">Pomegranate</name>
    <dbReference type="NCBI Taxonomy" id="22663"/>
    <lineage>
        <taxon>Eukaryota</taxon>
        <taxon>Viridiplantae</taxon>
        <taxon>Streptophyta</taxon>
        <taxon>Embryophyta</taxon>
        <taxon>Tracheophyta</taxon>
        <taxon>Spermatophyta</taxon>
        <taxon>Magnoliopsida</taxon>
        <taxon>eudicotyledons</taxon>
        <taxon>Gunneridae</taxon>
        <taxon>Pentapetalae</taxon>
        <taxon>rosids</taxon>
        <taxon>malvids</taxon>
        <taxon>Myrtales</taxon>
        <taxon>Lythraceae</taxon>
        <taxon>Punica</taxon>
    </lineage>
</organism>
<evidence type="ECO:0000256" key="1">
    <source>
        <dbReference type="SAM" id="MobiDB-lite"/>
    </source>
</evidence>
<dbReference type="EMBL" id="PGOL01000466">
    <property type="protein sequence ID" value="PKI70231.1"/>
    <property type="molecule type" value="Genomic_DNA"/>
</dbReference>